<feature type="domain" description="Hydantoinase A/oxoprolinase" evidence="1">
    <location>
        <begin position="199"/>
        <end position="485"/>
    </location>
</feature>
<feature type="domain" description="Acetophenone carboxylase-like C-terminal" evidence="3">
    <location>
        <begin position="500"/>
        <end position="667"/>
    </location>
</feature>
<evidence type="ECO:0000259" key="1">
    <source>
        <dbReference type="Pfam" id="PF01968"/>
    </source>
</evidence>
<dbReference type="PANTHER" id="PTHR11365">
    <property type="entry name" value="5-OXOPROLINASE RELATED"/>
    <property type="match status" value="1"/>
</dbReference>
<proteinExistence type="predicted"/>
<dbReference type="Pfam" id="PF01968">
    <property type="entry name" value="Hydantoinase_A"/>
    <property type="match status" value="1"/>
</dbReference>
<dbReference type="Proteomes" id="UP000249818">
    <property type="component" value="Chromosome BARAN1"/>
</dbReference>
<dbReference type="GO" id="GO:0017168">
    <property type="term" value="F:5-oxoprolinase (ATP-hydrolyzing) activity"/>
    <property type="evidence" value="ECO:0007669"/>
    <property type="project" value="UniProtKB-EC"/>
</dbReference>
<accession>A0A2X3L0A1</accession>
<dbReference type="InterPro" id="IPR008040">
    <property type="entry name" value="Hydant_A_N"/>
</dbReference>
<dbReference type="GO" id="GO:0006749">
    <property type="term" value="P:glutathione metabolic process"/>
    <property type="evidence" value="ECO:0007669"/>
    <property type="project" value="TreeGrafter"/>
</dbReference>
<dbReference type="InterPro" id="IPR002821">
    <property type="entry name" value="Hydantoinase_A"/>
</dbReference>
<dbReference type="AlphaFoldDB" id="A0A2X3L0A1"/>
<reference evidence="5" key="1">
    <citation type="submission" date="2018-05" db="EMBL/GenBank/DDBJ databases">
        <authorList>
            <person name="Hao L."/>
        </authorList>
    </citation>
    <scope>NUCLEOTIDE SEQUENCE [LARGE SCALE GENOMIC DNA]</scope>
</reference>
<dbReference type="KEGG" id="bana:BARAN1_1092"/>
<dbReference type="SUPFAM" id="SSF53067">
    <property type="entry name" value="Actin-like ATPase domain"/>
    <property type="match status" value="1"/>
</dbReference>
<keyword evidence="5" id="KW-1185">Reference proteome</keyword>
<dbReference type="OrthoDB" id="9768323at2"/>
<gene>
    <name evidence="4" type="primary">oplA</name>
    <name evidence="4" type="ORF">BARAN1_1092</name>
</gene>
<evidence type="ECO:0000259" key="3">
    <source>
        <dbReference type="Pfam" id="PF19278"/>
    </source>
</evidence>
<organism evidence="4 5">
    <name type="scientific">Candidatus Bipolaricaulis anaerobius</name>
    <dbReference type="NCBI Taxonomy" id="2026885"/>
    <lineage>
        <taxon>Bacteria</taxon>
        <taxon>Candidatus Bipolaricaulota</taxon>
        <taxon>Candidatus Bipolaricaulia</taxon>
        <taxon>Candidatus Bipolaricaulales</taxon>
        <taxon>Candidatus Bipolaricaulaceae</taxon>
        <taxon>Candidatus Bipolaricaulis</taxon>
    </lineage>
</organism>
<protein>
    <submittedName>
        <fullName evidence="4">5-oxoprolinase (ATP-hydrolyzing)</fullName>
        <ecNumber evidence="4">3.5.2.9</ecNumber>
    </submittedName>
</protein>
<evidence type="ECO:0000259" key="2">
    <source>
        <dbReference type="Pfam" id="PF05378"/>
    </source>
</evidence>
<dbReference type="EC" id="3.5.2.9" evidence="4"/>
<evidence type="ECO:0000313" key="5">
    <source>
        <dbReference type="Proteomes" id="UP000249818"/>
    </source>
</evidence>
<dbReference type="GO" id="GO:0005829">
    <property type="term" value="C:cytosol"/>
    <property type="evidence" value="ECO:0007669"/>
    <property type="project" value="TreeGrafter"/>
</dbReference>
<dbReference type="Pfam" id="PF05378">
    <property type="entry name" value="Hydant_A_N"/>
    <property type="match status" value="1"/>
</dbReference>
<feature type="domain" description="Hydantoinase/oxoprolinase N-terminal" evidence="2">
    <location>
        <begin position="5"/>
        <end position="177"/>
    </location>
</feature>
<sequence length="674" mass="69749">MAVAMGVDIGGTFTDIVILGEGGPRLYKFPSTPDDPARGVLAALAELIARGEIRPESVTRIAHGSTVATNAVLEGKLGKTALVTTAGFRDVLEIGRQNRPSLYNLFFERVQPIVPRELRFEVPERVDAQGNVVRALDRAAVAQLLPELRARGVEAVAVCFLFSFLCPDHEREAGEVLAGLGVPLTLSCDLLPEFREYERTSTTVVNAALRPVVGSYLAAVEGGSAGLGLPASWQVMQSSGTIAHAATAQKEPARILLSGPAGGVEGARQIGLRSGFSDLITLDMGGTSCDVALVQGGTVARTVGGAVGGHPVALPMVDIHTIGAGGGSLARLDPGGALAVGPESAGADPGPACYGRGGEEPTVTDAHLVLGHLLPEFPLGGLPALDLDAARTAVRRIADPLGLTVEEAALGILDVADAAMERAIRVISVEQGHDPRGFALLAFGGAGPLHAVPLARRLSIPKVLVPPTAGVLSALGLLLAEVGHETSQGIVRPLRSLSVAELAELLARLRERAGEELVGHGGPEEGLRFATVAALRYAGQAHELDIPVPQGRVGPQWVTELEEVFHKAHEQRYGHAAPGEEIELVAVRVRASVPALPVDIRPSFSSAPELPATGAAWFDRTGPVAARLVHRADLGPGTRITGPAIVLGPDATTLLPPGSEGAVDEHGALIVEVG</sequence>
<dbReference type="EMBL" id="LS483254">
    <property type="protein sequence ID" value="SQD93116.1"/>
    <property type="molecule type" value="Genomic_DNA"/>
</dbReference>
<keyword evidence="4" id="KW-0378">Hydrolase</keyword>
<dbReference type="InterPro" id="IPR043129">
    <property type="entry name" value="ATPase_NBD"/>
</dbReference>
<dbReference type="InterPro" id="IPR045079">
    <property type="entry name" value="Oxoprolinase-like"/>
</dbReference>
<dbReference type="PANTHER" id="PTHR11365:SF23">
    <property type="entry name" value="HYPOTHETICAL 5-OXOPROLINASE (EUROFUNG)-RELATED"/>
    <property type="match status" value="1"/>
</dbReference>
<name>A0A2X3L0A1_9BACT</name>
<evidence type="ECO:0000313" key="4">
    <source>
        <dbReference type="EMBL" id="SQD93116.1"/>
    </source>
</evidence>
<dbReference type="RefSeq" id="WP_122031525.1">
    <property type="nucleotide sequence ID" value="NZ_LS483254.1"/>
</dbReference>
<dbReference type="InterPro" id="IPR049517">
    <property type="entry name" value="ACX-like_C"/>
</dbReference>
<dbReference type="Pfam" id="PF19278">
    <property type="entry name" value="Hydant_A_C"/>
    <property type="match status" value="1"/>
</dbReference>